<reference evidence="4 6" key="2">
    <citation type="submission" date="2018-10" db="EMBL/GenBank/DDBJ databases">
        <title>Genomic Encyclopedia of Type Strains, Phase IV (KMG-IV): sequencing the most valuable type-strain genomes for metagenomic binning, comparative biology and taxonomic classification.</title>
        <authorList>
            <person name="Goeker M."/>
        </authorList>
    </citation>
    <scope>NUCLEOTIDE SEQUENCE [LARGE SCALE GENOMIC DNA]</scope>
    <source>
        <strain evidence="4 6">DSM 19791</strain>
    </source>
</reference>
<protein>
    <submittedName>
        <fullName evidence="3">Membrane protein</fullName>
    </submittedName>
</protein>
<keyword evidence="1" id="KW-1133">Transmembrane helix</keyword>
<evidence type="ECO:0000259" key="2">
    <source>
        <dbReference type="Pfam" id="PF05170"/>
    </source>
</evidence>
<keyword evidence="1" id="KW-0472">Membrane</keyword>
<reference evidence="3 5" key="1">
    <citation type="submission" date="2018-06" db="EMBL/GenBank/DDBJ databases">
        <title>Complete Genome Sequence of the Microcystin-Degrading Bacterium Sphingosinicella microcystinivorans Strain B-9.</title>
        <authorList>
            <person name="Jin H."/>
            <person name="Nishizawa T."/>
            <person name="Guo Y."/>
            <person name="Nishizawa A."/>
            <person name="Park H."/>
            <person name="Kato H."/>
            <person name="Tsuji K."/>
            <person name="Harada K."/>
        </authorList>
    </citation>
    <scope>NUCLEOTIDE SEQUENCE [LARGE SCALE GENOMIC DNA]</scope>
    <source>
        <strain evidence="3 5">B9</strain>
    </source>
</reference>
<dbReference type="InterPro" id="IPR007844">
    <property type="entry name" value="AsmA"/>
</dbReference>
<accession>A0AAD1FZD0</accession>
<dbReference type="Proteomes" id="UP000276029">
    <property type="component" value="Unassembled WGS sequence"/>
</dbReference>
<gene>
    <name evidence="4" type="ORF">DFR51_2094</name>
    <name evidence="3" type="ORF">SmB9_02960</name>
</gene>
<keyword evidence="6" id="KW-1185">Reference proteome</keyword>
<sequence length="684" mass="73673">MQTPSIREWGREWGQSGRDTWDRLPNPAKLALKALLWVVGVLFLLWLILFITKGRFLERPFERIATNIVGREVSVGGDFQLYSNPHIKFRAEKLVVANPAWAEGERFIDSELIDLRIDILRLIFGDVLFRRATLKDTHFALEWDEAGVRNSWTFGETGGEPFRLPKIREAAIAGTSLAYRDPPRQLFADLSFAPISARSNRFGQSIGFQGRGTSMREPFRVSGRLESPNATAAGGRNDMTARIEVGDSRIDVAGTLPGVTELEGALLNLHAEGGNLATPFLLLGVAVPETRRFDLGGELRPVGNEWRMTKIAGTFGDSDLSGSMTVRTGGERLFIAADLASRALDILDAGPWIGIPPERLDRMGGKGAITSEGGRPRVLPNAPLNADGLSRFDARIAYRAAAVRTGTIPLQNLQLTLGLDNRLLTLKPVRFDFAGGTLTGNIDLNARRSPVVTRYDVNLSPVRISELLRGFDIDGTGTKGVLKGRLTLTGYGNDVRESLGSANGRIAVILPQGDFWLRNAELLELDIGDFVEAALGKKLKEPARIRCGLIAFTVKNGVGRADPIFIDTRKNVIRGGGTISFKDESLDLAVEADAKNPSLFSGQSPIGIGGWFAAPTVNPISGELIGRAAAGGVLGALISPLAALVAFIDLGDEEDTNCAPVLAGANGAAVRAADKAAEKKRSDG</sequence>
<dbReference type="EMBL" id="RBWX01000008">
    <property type="protein sequence ID" value="RKS88883.1"/>
    <property type="molecule type" value="Genomic_DNA"/>
</dbReference>
<organism evidence="3 5">
    <name type="scientific">Sphingosinicella microcystinivorans</name>
    <dbReference type="NCBI Taxonomy" id="335406"/>
    <lineage>
        <taxon>Bacteria</taxon>
        <taxon>Pseudomonadati</taxon>
        <taxon>Pseudomonadota</taxon>
        <taxon>Alphaproteobacteria</taxon>
        <taxon>Sphingomonadales</taxon>
        <taxon>Sphingosinicellaceae</taxon>
        <taxon>Sphingosinicella</taxon>
    </lineage>
</organism>
<dbReference type="GO" id="GO:0090313">
    <property type="term" value="P:regulation of protein targeting to membrane"/>
    <property type="evidence" value="ECO:0007669"/>
    <property type="project" value="TreeGrafter"/>
</dbReference>
<dbReference type="Proteomes" id="UP000275727">
    <property type="component" value="Chromosome"/>
</dbReference>
<dbReference type="PANTHER" id="PTHR30441:SF9">
    <property type="entry name" value="ASMA FAMILY PROTEIN YHJG"/>
    <property type="match status" value="1"/>
</dbReference>
<evidence type="ECO:0000313" key="4">
    <source>
        <dbReference type="EMBL" id="RKS88883.1"/>
    </source>
</evidence>
<dbReference type="PANTHER" id="PTHR30441">
    <property type="entry name" value="DUF748 DOMAIN-CONTAINING PROTEIN"/>
    <property type="match status" value="1"/>
</dbReference>
<evidence type="ECO:0000256" key="1">
    <source>
        <dbReference type="SAM" id="Phobius"/>
    </source>
</evidence>
<feature type="domain" description="AsmA" evidence="2">
    <location>
        <begin position="307"/>
        <end position="514"/>
    </location>
</feature>
<dbReference type="AlphaFoldDB" id="A0AAD1FZD0"/>
<dbReference type="KEGG" id="smic:SmB9_02960"/>
<dbReference type="GO" id="GO:0005886">
    <property type="term" value="C:plasma membrane"/>
    <property type="evidence" value="ECO:0007669"/>
    <property type="project" value="TreeGrafter"/>
</dbReference>
<dbReference type="RefSeq" id="WP_121050730.1">
    <property type="nucleotide sequence ID" value="NZ_AP018711.1"/>
</dbReference>
<evidence type="ECO:0000313" key="5">
    <source>
        <dbReference type="Proteomes" id="UP000275727"/>
    </source>
</evidence>
<dbReference type="InterPro" id="IPR052894">
    <property type="entry name" value="AsmA-related"/>
</dbReference>
<dbReference type="EMBL" id="AP018711">
    <property type="protein sequence ID" value="BBE32638.1"/>
    <property type="molecule type" value="Genomic_DNA"/>
</dbReference>
<name>A0AAD1FZD0_SPHMI</name>
<proteinExistence type="predicted"/>
<dbReference type="Pfam" id="PF05170">
    <property type="entry name" value="AsmA"/>
    <property type="match status" value="1"/>
</dbReference>
<evidence type="ECO:0000313" key="3">
    <source>
        <dbReference type="EMBL" id="BBE32638.1"/>
    </source>
</evidence>
<feature type="transmembrane region" description="Helical" evidence="1">
    <location>
        <begin position="30"/>
        <end position="51"/>
    </location>
</feature>
<evidence type="ECO:0000313" key="6">
    <source>
        <dbReference type="Proteomes" id="UP000276029"/>
    </source>
</evidence>
<keyword evidence="1" id="KW-0812">Transmembrane</keyword>